<keyword evidence="2" id="KW-1185">Reference proteome</keyword>
<comment type="caution">
    <text evidence="1">The sequence shown here is derived from an EMBL/GenBank/DDBJ whole genome shotgun (WGS) entry which is preliminary data.</text>
</comment>
<proteinExistence type="predicted"/>
<evidence type="ECO:0000313" key="2">
    <source>
        <dbReference type="Proteomes" id="UP000814140"/>
    </source>
</evidence>
<evidence type="ECO:0000313" key="1">
    <source>
        <dbReference type="EMBL" id="KAI0067707.1"/>
    </source>
</evidence>
<organism evidence="1 2">
    <name type="scientific">Artomyces pyxidatus</name>
    <dbReference type="NCBI Taxonomy" id="48021"/>
    <lineage>
        <taxon>Eukaryota</taxon>
        <taxon>Fungi</taxon>
        <taxon>Dikarya</taxon>
        <taxon>Basidiomycota</taxon>
        <taxon>Agaricomycotina</taxon>
        <taxon>Agaricomycetes</taxon>
        <taxon>Russulales</taxon>
        <taxon>Auriscalpiaceae</taxon>
        <taxon>Artomyces</taxon>
    </lineage>
</organism>
<reference evidence="1" key="1">
    <citation type="submission" date="2021-03" db="EMBL/GenBank/DDBJ databases">
        <authorList>
            <consortium name="DOE Joint Genome Institute"/>
            <person name="Ahrendt S."/>
            <person name="Looney B.P."/>
            <person name="Miyauchi S."/>
            <person name="Morin E."/>
            <person name="Drula E."/>
            <person name="Courty P.E."/>
            <person name="Chicoki N."/>
            <person name="Fauchery L."/>
            <person name="Kohler A."/>
            <person name="Kuo A."/>
            <person name="Labutti K."/>
            <person name="Pangilinan J."/>
            <person name="Lipzen A."/>
            <person name="Riley R."/>
            <person name="Andreopoulos W."/>
            <person name="He G."/>
            <person name="Johnson J."/>
            <person name="Barry K.W."/>
            <person name="Grigoriev I.V."/>
            <person name="Nagy L."/>
            <person name="Hibbett D."/>
            <person name="Henrissat B."/>
            <person name="Matheny P.B."/>
            <person name="Labbe J."/>
            <person name="Martin F."/>
        </authorList>
    </citation>
    <scope>NUCLEOTIDE SEQUENCE</scope>
    <source>
        <strain evidence="1">HHB10654</strain>
    </source>
</reference>
<reference evidence="1" key="2">
    <citation type="journal article" date="2022" name="New Phytol.">
        <title>Evolutionary transition to the ectomycorrhizal habit in the genomes of a hyperdiverse lineage of mushroom-forming fungi.</title>
        <authorList>
            <person name="Looney B."/>
            <person name="Miyauchi S."/>
            <person name="Morin E."/>
            <person name="Drula E."/>
            <person name="Courty P.E."/>
            <person name="Kohler A."/>
            <person name="Kuo A."/>
            <person name="LaButti K."/>
            <person name="Pangilinan J."/>
            <person name="Lipzen A."/>
            <person name="Riley R."/>
            <person name="Andreopoulos W."/>
            <person name="He G."/>
            <person name="Johnson J."/>
            <person name="Nolan M."/>
            <person name="Tritt A."/>
            <person name="Barry K.W."/>
            <person name="Grigoriev I.V."/>
            <person name="Nagy L.G."/>
            <person name="Hibbett D."/>
            <person name="Henrissat B."/>
            <person name="Matheny P.B."/>
            <person name="Labbe J."/>
            <person name="Martin F.M."/>
        </authorList>
    </citation>
    <scope>NUCLEOTIDE SEQUENCE</scope>
    <source>
        <strain evidence="1">HHB10654</strain>
    </source>
</reference>
<dbReference type="EMBL" id="MU277189">
    <property type="protein sequence ID" value="KAI0067707.1"/>
    <property type="molecule type" value="Genomic_DNA"/>
</dbReference>
<accession>A0ACB8TH16</accession>
<protein>
    <submittedName>
        <fullName evidence="1">RNI-like protein</fullName>
    </submittedName>
</protein>
<dbReference type="Proteomes" id="UP000814140">
    <property type="component" value="Unassembled WGS sequence"/>
</dbReference>
<name>A0ACB8TH16_9AGAM</name>
<sequence length="518" mass="56468">MSGSNSRPAKRRRAQVPSIGAPSEADSPSNQLNVPSSSAFSVRHVQDTHVQPLTYLCARVFVANLPHLSMDRRGWEPGKDWEPISAWMKALPDTLVSMIYGMLRTSHPELLSHELVKDHFLRGNSVTLNSDMGGIHPVNKFTVGAIASMGTSLVELHLSGFDKILDQSFAAIIKRLPSIEVLYLGGCTKVGAKTVEAAATSCPALRVVNYNYTSVLPVFLAPLLLARKDQLEVLKVAGIPSWTDAAFAKLSGNISADGFSMPALRTLKLRQASLSDASFAGIFTVSPNIRRLDLSFTKVRRILPFSLRFFAELEKLSLTSTTILGEDLVSMISLSTRLETFAVGALGGGQGQASAIGNTTAMTMTDGLLNELTDVLASRQHLRSVNLVGNTKLKHSLPTFVRRVGRRLKRLNLSGISSLRSSDLEGLAPEDPADDVCALEELILNSTAVDDDAAQYIAYCPLLETLEVAGTKFTNDGLFRIIDACPKLAKLDLTRCRGVSVVDRRRFFEVWEEQRSKD</sequence>
<gene>
    <name evidence="1" type="ORF">BV25DRAFT_1819116</name>
</gene>